<evidence type="ECO:0000313" key="11">
    <source>
        <dbReference type="Proteomes" id="UP000182360"/>
    </source>
</evidence>
<evidence type="ECO:0000256" key="1">
    <source>
        <dbReference type="ARBA" id="ARBA00001726"/>
    </source>
</evidence>
<dbReference type="AlphaFoldDB" id="A0A1H9I8I8"/>
<protein>
    <recommendedName>
        <fullName evidence="4">L-ribulose-5-phosphate 4-epimerase</fullName>
        <ecNumber evidence="4">5.1.3.4</ecNumber>
    </recommendedName>
</protein>
<gene>
    <name evidence="10" type="ORF">SAMN04487977_10918</name>
</gene>
<dbReference type="Proteomes" id="UP000182360">
    <property type="component" value="Unassembled WGS sequence"/>
</dbReference>
<dbReference type="GO" id="GO:0016832">
    <property type="term" value="F:aldehyde-lyase activity"/>
    <property type="evidence" value="ECO:0007669"/>
    <property type="project" value="TreeGrafter"/>
</dbReference>
<dbReference type="EMBL" id="FOFU01000009">
    <property type="protein sequence ID" value="SEQ71041.1"/>
    <property type="molecule type" value="Genomic_DNA"/>
</dbReference>
<dbReference type="PANTHER" id="PTHR22789">
    <property type="entry name" value="FUCULOSE PHOSPHATE ALDOLASE"/>
    <property type="match status" value="1"/>
</dbReference>
<dbReference type="STRING" id="163.SAMN04487775_10292"/>
<dbReference type="GO" id="GO:0005829">
    <property type="term" value="C:cytosol"/>
    <property type="evidence" value="ECO:0007669"/>
    <property type="project" value="TreeGrafter"/>
</dbReference>
<organism evidence="10 11">
    <name type="scientific">Treponema bryantii</name>
    <dbReference type="NCBI Taxonomy" id="163"/>
    <lineage>
        <taxon>Bacteria</taxon>
        <taxon>Pseudomonadati</taxon>
        <taxon>Spirochaetota</taxon>
        <taxon>Spirochaetia</taxon>
        <taxon>Spirochaetales</taxon>
        <taxon>Treponemataceae</taxon>
        <taxon>Treponema</taxon>
    </lineage>
</organism>
<dbReference type="eggNOG" id="COG0235">
    <property type="taxonomic scope" value="Bacteria"/>
</dbReference>
<sequence>MTFESLRNEAYEANMKIPENHLALYTWGNVSAFDKDKGVFAIKPSGVPYPELTPESMVVIDLEGKKVDGSLNPSSDTPTHAVLYKEFAVNKGGEVGGIIHTHSTCAVAWAQAVRSVPLFGTTHADHIQKSVPCTPYLSREAVERDYEKETGLLIVKHFEELGLNPSEVNMVLCGGHGPFAWGKNADKAVYNGTVLEEICKMAMYTLQIRPDATELPDYIVNKHYMRKHGPNAYYGQGK</sequence>
<dbReference type="GO" id="GO:0046872">
    <property type="term" value="F:metal ion binding"/>
    <property type="evidence" value="ECO:0007669"/>
    <property type="project" value="UniProtKB-KW"/>
</dbReference>
<dbReference type="Gene3D" id="3.40.225.10">
    <property type="entry name" value="Class II aldolase/adducin N-terminal domain"/>
    <property type="match status" value="1"/>
</dbReference>
<dbReference type="NCBIfam" id="NF006047">
    <property type="entry name" value="PRK08193.1"/>
    <property type="match status" value="1"/>
</dbReference>
<dbReference type="GO" id="GO:0008742">
    <property type="term" value="F:L-ribulose-phosphate 4-epimerase activity"/>
    <property type="evidence" value="ECO:0007669"/>
    <property type="project" value="UniProtKB-EC"/>
</dbReference>
<dbReference type="InterPro" id="IPR050197">
    <property type="entry name" value="Aldolase_class_II_sugar_metab"/>
</dbReference>
<evidence type="ECO:0000256" key="2">
    <source>
        <dbReference type="ARBA" id="ARBA00001947"/>
    </source>
</evidence>
<evidence type="ECO:0000256" key="4">
    <source>
        <dbReference type="ARBA" id="ARBA00013186"/>
    </source>
</evidence>
<feature type="domain" description="Class II aldolase/adducin N-terminal" evidence="9">
    <location>
        <begin position="8"/>
        <end position="203"/>
    </location>
</feature>
<dbReference type="PANTHER" id="PTHR22789:SF8">
    <property type="entry name" value="L-RIBULOSE-5-PHOSPHATE 4-EPIMERASE SGBE"/>
    <property type="match status" value="1"/>
</dbReference>
<comment type="catalytic activity">
    <reaction evidence="1">
        <text>L-ribulose 5-phosphate = D-xylulose 5-phosphate</text>
        <dbReference type="Rhea" id="RHEA:22368"/>
        <dbReference type="ChEBI" id="CHEBI:57737"/>
        <dbReference type="ChEBI" id="CHEBI:58226"/>
        <dbReference type="EC" id="5.1.3.4"/>
    </reaction>
</comment>
<dbReference type="FunFam" id="3.40.225.10:FF:000001">
    <property type="entry name" value="L-ribulose-5-phosphate 4-epimerase UlaF"/>
    <property type="match status" value="1"/>
</dbReference>
<evidence type="ECO:0000259" key="9">
    <source>
        <dbReference type="SMART" id="SM01007"/>
    </source>
</evidence>
<dbReference type="GO" id="GO:0019323">
    <property type="term" value="P:pentose catabolic process"/>
    <property type="evidence" value="ECO:0007669"/>
    <property type="project" value="TreeGrafter"/>
</dbReference>
<comment type="similarity">
    <text evidence="3">Belongs to the aldolase class II family. AraD/FucA subfamily.</text>
</comment>
<dbReference type="Pfam" id="PF00596">
    <property type="entry name" value="Aldolase_II"/>
    <property type="match status" value="1"/>
</dbReference>
<dbReference type="InterPro" id="IPR036409">
    <property type="entry name" value="Aldolase_II/adducin_N_sf"/>
</dbReference>
<proteinExistence type="inferred from homology"/>
<keyword evidence="11" id="KW-1185">Reference proteome</keyword>
<dbReference type="InterPro" id="IPR001303">
    <property type="entry name" value="Aldolase_II/adducin_N"/>
</dbReference>
<evidence type="ECO:0000256" key="5">
    <source>
        <dbReference type="ARBA" id="ARBA00022723"/>
    </source>
</evidence>
<keyword evidence="8" id="KW-0119">Carbohydrate metabolism</keyword>
<evidence type="ECO:0000313" key="10">
    <source>
        <dbReference type="EMBL" id="SEQ71041.1"/>
    </source>
</evidence>
<keyword evidence="6" id="KW-0862">Zinc</keyword>
<evidence type="ECO:0000256" key="8">
    <source>
        <dbReference type="ARBA" id="ARBA00023277"/>
    </source>
</evidence>
<comment type="cofactor">
    <cofactor evidence="2">
        <name>Zn(2+)</name>
        <dbReference type="ChEBI" id="CHEBI:29105"/>
    </cofactor>
</comment>
<dbReference type="EC" id="5.1.3.4" evidence="4"/>
<dbReference type="SMART" id="SM01007">
    <property type="entry name" value="Aldolase_II"/>
    <property type="match status" value="1"/>
</dbReference>
<name>A0A1H9I8I8_9SPIR</name>
<dbReference type="SUPFAM" id="SSF53639">
    <property type="entry name" value="AraD/HMP-PK domain-like"/>
    <property type="match status" value="1"/>
</dbReference>
<keyword evidence="7" id="KW-0413">Isomerase</keyword>
<evidence type="ECO:0000256" key="6">
    <source>
        <dbReference type="ARBA" id="ARBA00022833"/>
    </source>
</evidence>
<accession>A0A1H9I8I8</accession>
<keyword evidence="5" id="KW-0479">Metal-binding</keyword>
<evidence type="ECO:0000256" key="7">
    <source>
        <dbReference type="ARBA" id="ARBA00023235"/>
    </source>
</evidence>
<evidence type="ECO:0000256" key="3">
    <source>
        <dbReference type="ARBA" id="ARBA00010037"/>
    </source>
</evidence>
<reference evidence="10 11" key="1">
    <citation type="submission" date="2016-10" db="EMBL/GenBank/DDBJ databases">
        <authorList>
            <person name="de Groot N.N."/>
        </authorList>
    </citation>
    <scope>NUCLEOTIDE SEQUENCE [LARGE SCALE GENOMIC DNA]</scope>
    <source>
        <strain evidence="10 11">B25</strain>
    </source>
</reference>